<evidence type="ECO:0000259" key="4">
    <source>
        <dbReference type="PROSITE" id="PS51898"/>
    </source>
</evidence>
<dbReference type="InterPro" id="IPR013762">
    <property type="entry name" value="Integrase-like_cat_sf"/>
</dbReference>
<dbReference type="PANTHER" id="PTHR30349">
    <property type="entry name" value="PHAGE INTEGRASE-RELATED"/>
    <property type="match status" value="1"/>
</dbReference>
<dbReference type="RefSeq" id="WP_012997038.1">
    <property type="nucleotide sequence ID" value="NC_013926.1"/>
</dbReference>
<reference evidence="5" key="1">
    <citation type="submission" date="2010-02" db="EMBL/GenBank/DDBJ databases">
        <title>Complete sequence of Aciduliprofundum boonei T469.</title>
        <authorList>
            <consortium name="US DOE Joint Genome Institute"/>
            <person name="Lucas S."/>
            <person name="Copeland A."/>
            <person name="Lapidus A."/>
            <person name="Cheng J.-F."/>
            <person name="Bruce D."/>
            <person name="Goodwin L."/>
            <person name="Pitluck S."/>
            <person name="Saunders E."/>
            <person name="Detter J.C."/>
            <person name="Han C."/>
            <person name="Tapia R."/>
            <person name="Land M."/>
            <person name="Hauser L."/>
            <person name="Kyrpides N."/>
            <person name="Mikhailova N."/>
            <person name="Flores G."/>
            <person name="Reysenbach A.-L."/>
            <person name="Woyke T."/>
        </authorList>
    </citation>
    <scope>NUCLEOTIDE SEQUENCE</scope>
    <source>
        <strain evidence="5">T469</strain>
    </source>
</reference>
<dbReference type="PROSITE" id="PS51898">
    <property type="entry name" value="TYR_RECOMBINASE"/>
    <property type="match status" value="1"/>
</dbReference>
<keyword evidence="1" id="KW-0229">DNA integration</keyword>
<evidence type="ECO:0000313" key="5">
    <source>
        <dbReference type="EMBL" id="ADD07904.1"/>
    </source>
</evidence>
<keyword evidence="2" id="KW-0238">DNA-binding</keyword>
<dbReference type="KEGG" id="abi:Aboo_0092"/>
<dbReference type="AlphaFoldDB" id="D3TBG9"/>
<dbReference type="InterPro" id="IPR050090">
    <property type="entry name" value="Tyrosine_recombinase_XerCD"/>
</dbReference>
<dbReference type="GO" id="GO:0015074">
    <property type="term" value="P:DNA integration"/>
    <property type="evidence" value="ECO:0007669"/>
    <property type="project" value="UniProtKB-KW"/>
</dbReference>
<accession>D3TBG9</accession>
<evidence type="ECO:0000256" key="3">
    <source>
        <dbReference type="ARBA" id="ARBA00023172"/>
    </source>
</evidence>
<dbReference type="InterPro" id="IPR002104">
    <property type="entry name" value="Integrase_catalytic"/>
</dbReference>
<dbReference type="EMBL" id="CP001941">
    <property type="protein sequence ID" value="ADD07904.1"/>
    <property type="molecule type" value="Genomic_DNA"/>
</dbReference>
<feature type="domain" description="Tyr recombinase" evidence="4">
    <location>
        <begin position="98"/>
        <end position="268"/>
    </location>
</feature>
<evidence type="ECO:0000256" key="1">
    <source>
        <dbReference type="ARBA" id="ARBA00022908"/>
    </source>
</evidence>
<dbReference type="Proteomes" id="UP000001400">
    <property type="component" value="Chromosome"/>
</dbReference>
<dbReference type="OrthoDB" id="142231at2157"/>
<dbReference type="Gene3D" id="1.10.443.10">
    <property type="entry name" value="Intergrase catalytic core"/>
    <property type="match status" value="1"/>
</dbReference>
<dbReference type="GeneID" id="8827028"/>
<dbReference type="HOGENOM" id="CLU_027562_9_5_2"/>
<dbReference type="GO" id="GO:0003677">
    <property type="term" value="F:DNA binding"/>
    <property type="evidence" value="ECO:0007669"/>
    <property type="project" value="UniProtKB-KW"/>
</dbReference>
<dbReference type="PANTHER" id="PTHR30349:SF41">
    <property type="entry name" value="INTEGRASE_RECOMBINASE PROTEIN MJ0367-RELATED"/>
    <property type="match status" value="1"/>
</dbReference>
<gene>
    <name evidence="5" type="ordered locus">Aboo_0092</name>
</gene>
<organism evidence="5 6">
    <name type="scientific">Aciduliprofundum boonei (strain DSM 19572 / T469)</name>
    <dbReference type="NCBI Taxonomy" id="439481"/>
    <lineage>
        <taxon>Archaea</taxon>
        <taxon>Methanobacteriati</taxon>
        <taxon>Thermoplasmatota</taxon>
        <taxon>DHVE2 group</taxon>
        <taxon>Candidatus Aciduliprofundum</taxon>
    </lineage>
</organism>
<sequence length="270" mass="32158">MPFDNKNITPKGRYELIGKLIEEIKLRKYSYRTGKAYIYVVKNYLRSELTPREFLLKYYSDKSKSTIRQAYFALKFFYRNVLHERFNEEIPLAKKKEKLPVVLSRDEVKRMIYGTHNIKHRLVLMFLYYAGMRLQEVRNIRWEDVEFEREIIHIKVAKGDKERVVFLHPNLKNTLEIYGRKSKGYVFMSQRGKKYSPKSIQLIVKNAARRAKINKNVTPHTLRHSFATHLLEGGADIRYIQQLLGHKHLKTTQIYTHVANKDIKKLAQLI</sequence>
<dbReference type="SUPFAM" id="SSF56349">
    <property type="entry name" value="DNA breaking-rejoining enzymes"/>
    <property type="match status" value="1"/>
</dbReference>
<keyword evidence="6" id="KW-1185">Reference proteome</keyword>
<evidence type="ECO:0000256" key="2">
    <source>
        <dbReference type="ARBA" id="ARBA00023125"/>
    </source>
</evidence>
<dbReference type="InterPro" id="IPR011010">
    <property type="entry name" value="DNA_brk_join_enz"/>
</dbReference>
<evidence type="ECO:0000313" key="6">
    <source>
        <dbReference type="Proteomes" id="UP000001400"/>
    </source>
</evidence>
<protein>
    <submittedName>
        <fullName evidence="5">Integrase family protein</fullName>
    </submittedName>
</protein>
<keyword evidence="3" id="KW-0233">DNA recombination</keyword>
<dbReference type="InterPro" id="IPR010998">
    <property type="entry name" value="Integrase_recombinase_N"/>
</dbReference>
<dbReference type="Gene3D" id="1.10.150.130">
    <property type="match status" value="1"/>
</dbReference>
<dbReference type="GO" id="GO:0006310">
    <property type="term" value="P:DNA recombination"/>
    <property type="evidence" value="ECO:0007669"/>
    <property type="project" value="UniProtKB-KW"/>
</dbReference>
<dbReference type="Pfam" id="PF00589">
    <property type="entry name" value="Phage_integrase"/>
    <property type="match status" value="1"/>
</dbReference>
<proteinExistence type="predicted"/>
<name>D3TBG9_ACIB4</name>